<keyword evidence="7 9" id="KW-0663">Pyridoxal phosphate</keyword>
<dbReference type="CDD" id="cd00610">
    <property type="entry name" value="OAT_like"/>
    <property type="match status" value="1"/>
</dbReference>
<evidence type="ECO:0000256" key="4">
    <source>
        <dbReference type="ARBA" id="ARBA00013155"/>
    </source>
</evidence>
<evidence type="ECO:0000256" key="6">
    <source>
        <dbReference type="ARBA" id="ARBA00022576"/>
    </source>
</evidence>
<evidence type="ECO:0000313" key="10">
    <source>
        <dbReference type="EMBL" id="QEZ43146.1"/>
    </source>
</evidence>
<evidence type="ECO:0000256" key="8">
    <source>
        <dbReference type="ARBA" id="ARBA00049111"/>
    </source>
</evidence>
<evidence type="ECO:0000256" key="3">
    <source>
        <dbReference type="ARBA" id="ARBA00008954"/>
    </source>
</evidence>
<dbReference type="Proteomes" id="UP000325743">
    <property type="component" value="Chromosome 1"/>
</dbReference>
<dbReference type="PANTHER" id="PTHR43094:SF1">
    <property type="entry name" value="AMINOTRANSFERASE CLASS-III"/>
    <property type="match status" value="1"/>
</dbReference>
<accession>A0A5P3V9U9</accession>
<dbReference type="SUPFAM" id="SSF53383">
    <property type="entry name" value="PLP-dependent transferases"/>
    <property type="match status" value="1"/>
</dbReference>
<evidence type="ECO:0000256" key="5">
    <source>
        <dbReference type="ARBA" id="ARBA00014798"/>
    </source>
</evidence>
<protein>
    <recommendedName>
        <fullName evidence="5">Diaminobutyrate--2-oxoglutarate transaminase</fullName>
        <ecNumber evidence="4">2.6.1.76</ecNumber>
    </recommendedName>
</protein>
<dbReference type="InterPro" id="IPR015421">
    <property type="entry name" value="PyrdxlP-dep_Trfase_major"/>
</dbReference>
<evidence type="ECO:0000256" key="9">
    <source>
        <dbReference type="RuleBase" id="RU003560"/>
    </source>
</evidence>
<comment type="catalytic activity">
    <reaction evidence="8">
        <text>L-2,4-diaminobutanoate + 2-oxoglutarate = L-aspartate 4-semialdehyde + L-glutamate</text>
        <dbReference type="Rhea" id="RHEA:11160"/>
        <dbReference type="ChEBI" id="CHEBI:16810"/>
        <dbReference type="ChEBI" id="CHEBI:29985"/>
        <dbReference type="ChEBI" id="CHEBI:58761"/>
        <dbReference type="ChEBI" id="CHEBI:537519"/>
        <dbReference type="EC" id="2.6.1.76"/>
    </reaction>
</comment>
<dbReference type="Gene3D" id="3.40.640.10">
    <property type="entry name" value="Type I PLP-dependent aspartate aminotransferase-like (Major domain)"/>
    <property type="match status" value="1"/>
</dbReference>
<evidence type="ECO:0000256" key="2">
    <source>
        <dbReference type="ARBA" id="ARBA00004946"/>
    </source>
</evidence>
<proteinExistence type="inferred from homology"/>
<dbReference type="InterPro" id="IPR015422">
    <property type="entry name" value="PyrdxlP-dep_Trfase_small"/>
</dbReference>
<dbReference type="InterPro" id="IPR015424">
    <property type="entry name" value="PyrdxlP-dep_Trfase"/>
</dbReference>
<dbReference type="PANTHER" id="PTHR43094">
    <property type="entry name" value="AMINOTRANSFERASE"/>
    <property type="match status" value="1"/>
</dbReference>
<keyword evidence="6 10" id="KW-0032">Aminotransferase</keyword>
<keyword evidence="10" id="KW-0808">Transferase</keyword>
<dbReference type="PROSITE" id="PS00600">
    <property type="entry name" value="AA_TRANSFER_CLASS_3"/>
    <property type="match status" value="1"/>
</dbReference>
<dbReference type="EC" id="2.6.1.76" evidence="4"/>
<evidence type="ECO:0000256" key="1">
    <source>
        <dbReference type="ARBA" id="ARBA00001933"/>
    </source>
</evidence>
<comment type="similarity">
    <text evidence="3 9">Belongs to the class-III pyridoxal-phosphate-dependent aminotransferase family.</text>
</comment>
<dbReference type="Pfam" id="PF00202">
    <property type="entry name" value="Aminotran_3"/>
    <property type="match status" value="1"/>
</dbReference>
<reference evidence="10 11" key="1">
    <citation type="submission" date="2018-09" db="EMBL/GenBank/DDBJ databases">
        <title>Complete genome sequence of Cupriavidus oxalaticus T2, a bacterium capable of phenol tolerance and degradation.</title>
        <authorList>
            <person name="Yan J."/>
        </authorList>
    </citation>
    <scope>NUCLEOTIDE SEQUENCE [LARGE SCALE GENOMIC DNA]</scope>
    <source>
        <strain evidence="10 11">T2</strain>
    </source>
</reference>
<dbReference type="AlphaFoldDB" id="A0A5P3V9U9"/>
<sequence length="466" mass="51871">MLSHSPERPLDHDLPGMLAPEGAWRHCFSHHPFDVELAYAEGVYLYDTEGKRYIDASGGPMSVNIGHGDARMKAALSAQFDRYAYVHPTFANRRRAELCEALAAIASPSLNAVYLCSGGSEAVDSALKLARQYQVLTGATGKYKVVSYFESYHGMTLATMSLAGNPGYRKTFDPVMSPWLHMAQYSEVHMPPGISRDAWGVQCAQELERVLYFNNPDTVAAFIATPHGVGADYGLVPPASYWREIRRICDEHNVLLIADEVVTGFGRTGRWFAMEHFDVEPDLMTLAKGISGSNLPLAAVLVSDKVNEPFRKDGAYFLHGFTYQGHPMACAAGLATLQILQEDKLVEQTAALSPHLFEHTRRLKEHPTVADVRGWGLFMAIELVESKERREYFDVDKGAERLFQAYALKNGLAIYGTLYGPRRSAALRRGLPIMICPPLSIQPDQIDDMMDRLDTSLSEWEHRLLG</sequence>
<evidence type="ECO:0000256" key="7">
    <source>
        <dbReference type="ARBA" id="ARBA00022898"/>
    </source>
</evidence>
<gene>
    <name evidence="10" type="ORF">D2917_02120</name>
</gene>
<organism evidence="10 11">
    <name type="scientific">Cupriavidus oxalaticus</name>
    <dbReference type="NCBI Taxonomy" id="96344"/>
    <lineage>
        <taxon>Bacteria</taxon>
        <taxon>Pseudomonadati</taxon>
        <taxon>Pseudomonadota</taxon>
        <taxon>Betaproteobacteria</taxon>
        <taxon>Burkholderiales</taxon>
        <taxon>Burkholderiaceae</taxon>
        <taxon>Cupriavidus</taxon>
    </lineage>
</organism>
<dbReference type="FunFam" id="3.40.640.10:FF:000004">
    <property type="entry name" value="Acetylornithine aminotransferase"/>
    <property type="match status" value="1"/>
</dbReference>
<comment type="pathway">
    <text evidence="2">Amine and polyamine biosynthesis; ectoine biosynthesis; L-ectoine from L-aspartate 4-semialdehyde: step 1/3.</text>
</comment>
<dbReference type="InterPro" id="IPR005814">
    <property type="entry name" value="Aminotrans_3"/>
</dbReference>
<comment type="cofactor">
    <cofactor evidence="1">
        <name>pyridoxal 5'-phosphate</name>
        <dbReference type="ChEBI" id="CHEBI:597326"/>
    </cofactor>
</comment>
<dbReference type="Gene3D" id="3.90.1150.10">
    <property type="entry name" value="Aspartate Aminotransferase, domain 1"/>
    <property type="match status" value="1"/>
</dbReference>
<dbReference type="InterPro" id="IPR049704">
    <property type="entry name" value="Aminotrans_3_PPA_site"/>
</dbReference>
<dbReference type="GO" id="GO:0030170">
    <property type="term" value="F:pyridoxal phosphate binding"/>
    <property type="evidence" value="ECO:0007669"/>
    <property type="project" value="InterPro"/>
</dbReference>
<dbReference type="EMBL" id="CP032518">
    <property type="protein sequence ID" value="QEZ43146.1"/>
    <property type="molecule type" value="Genomic_DNA"/>
</dbReference>
<dbReference type="RefSeq" id="WP_151069436.1">
    <property type="nucleotide sequence ID" value="NZ_CP032518.1"/>
</dbReference>
<name>A0A5P3V9U9_9BURK</name>
<dbReference type="GO" id="GO:0045303">
    <property type="term" value="F:diaminobutyrate-2-oxoglutarate transaminase activity"/>
    <property type="evidence" value="ECO:0007669"/>
    <property type="project" value="UniProtKB-EC"/>
</dbReference>
<dbReference type="GO" id="GO:0005829">
    <property type="term" value="C:cytosol"/>
    <property type="evidence" value="ECO:0007669"/>
    <property type="project" value="TreeGrafter"/>
</dbReference>
<evidence type="ECO:0000313" key="11">
    <source>
        <dbReference type="Proteomes" id="UP000325743"/>
    </source>
</evidence>